<dbReference type="Pfam" id="PF00528">
    <property type="entry name" value="BPD_transp_1"/>
    <property type="match status" value="1"/>
</dbReference>
<protein>
    <submittedName>
        <fullName evidence="7">ABC transporter permease</fullName>
    </submittedName>
</protein>
<dbReference type="Proteomes" id="UP000533476">
    <property type="component" value="Unassembled WGS sequence"/>
</dbReference>
<keyword evidence="2 5" id="KW-0812">Transmembrane</keyword>
<dbReference type="RefSeq" id="WP_169102063.1">
    <property type="nucleotide sequence ID" value="NZ_JABBVZ010000090.1"/>
</dbReference>
<keyword evidence="5" id="KW-0813">Transport</keyword>
<dbReference type="EMBL" id="JABBVZ010000090">
    <property type="protein sequence ID" value="NMP24180.1"/>
    <property type="molecule type" value="Genomic_DNA"/>
</dbReference>
<evidence type="ECO:0000256" key="1">
    <source>
        <dbReference type="ARBA" id="ARBA00004141"/>
    </source>
</evidence>
<reference evidence="7 8" key="1">
    <citation type="submission" date="2020-04" db="EMBL/GenBank/DDBJ databases">
        <authorList>
            <person name="Zhang R."/>
            <person name="Schippers A."/>
        </authorList>
    </citation>
    <scope>NUCLEOTIDE SEQUENCE [LARGE SCALE GENOMIC DNA]</scope>
    <source>
        <strain evidence="7 8">DSM 109850</strain>
    </source>
</reference>
<dbReference type="SUPFAM" id="SSF161098">
    <property type="entry name" value="MetI-like"/>
    <property type="match status" value="1"/>
</dbReference>
<dbReference type="GO" id="GO:0005886">
    <property type="term" value="C:plasma membrane"/>
    <property type="evidence" value="ECO:0007669"/>
    <property type="project" value="UniProtKB-SubCell"/>
</dbReference>
<sequence>MREAIRLVKRLVSGAVMVIIVATFTFFLVRMMPGNPVQAEYSTLISRGMTPTQAADEVRVMYGFMPHQSLWQQYLHYLNQLIHFNLGQSISYEGVSVMHIVLSAAPWTIVLVLSGVVASFLLGVSAGVVSAVKRSSGVGNFLTVSGSLLHGIPQFVMALLLAFLFTTLWPIFPFGAPYDGALTAGFNLPFIGSLAFHAILPVAAYALSSYGGWLLTMKSSVVSVLGDDFVLAAELRGLKSGIRFGYIARNAILPLFTIFALSLGFMFGGSVFIENIFDYNGLGNLLLNAINNRDYPLMSGAFLFITIAVILSNIVADFLYSVVDPRIRRS</sequence>
<evidence type="ECO:0000256" key="5">
    <source>
        <dbReference type="RuleBase" id="RU363032"/>
    </source>
</evidence>
<comment type="subcellular location">
    <subcellularLocation>
        <location evidence="5">Cell membrane</location>
        <topology evidence="5">Multi-pass membrane protein</topology>
    </subcellularLocation>
    <subcellularLocation>
        <location evidence="1">Membrane</location>
        <topology evidence="1">Multi-pass membrane protein</topology>
    </subcellularLocation>
</comment>
<dbReference type="InterPro" id="IPR000515">
    <property type="entry name" value="MetI-like"/>
</dbReference>
<evidence type="ECO:0000313" key="8">
    <source>
        <dbReference type="Proteomes" id="UP000533476"/>
    </source>
</evidence>
<keyword evidence="4 5" id="KW-0472">Membrane</keyword>
<evidence type="ECO:0000313" key="7">
    <source>
        <dbReference type="EMBL" id="NMP24180.1"/>
    </source>
</evidence>
<name>A0A7Y0L834_9FIRM</name>
<evidence type="ECO:0000256" key="3">
    <source>
        <dbReference type="ARBA" id="ARBA00022989"/>
    </source>
</evidence>
<dbReference type="PROSITE" id="PS50928">
    <property type="entry name" value="ABC_TM1"/>
    <property type="match status" value="1"/>
</dbReference>
<comment type="caution">
    <text evidence="7">The sequence shown here is derived from an EMBL/GenBank/DDBJ whole genome shotgun (WGS) entry which is preliminary data.</text>
</comment>
<dbReference type="AlphaFoldDB" id="A0A7Y0L834"/>
<gene>
    <name evidence="7" type="ORF">HIJ39_17755</name>
</gene>
<evidence type="ECO:0000259" key="6">
    <source>
        <dbReference type="PROSITE" id="PS50928"/>
    </source>
</evidence>
<feature type="transmembrane region" description="Helical" evidence="5">
    <location>
        <begin position="152"/>
        <end position="172"/>
    </location>
</feature>
<feature type="transmembrane region" description="Helical" evidence="5">
    <location>
        <begin position="12"/>
        <end position="32"/>
    </location>
</feature>
<dbReference type="InterPro" id="IPR035906">
    <property type="entry name" value="MetI-like_sf"/>
</dbReference>
<dbReference type="Gene3D" id="1.10.3720.10">
    <property type="entry name" value="MetI-like"/>
    <property type="match status" value="1"/>
</dbReference>
<accession>A0A7Y0L834</accession>
<feature type="transmembrane region" description="Helical" evidence="5">
    <location>
        <begin position="297"/>
        <end position="320"/>
    </location>
</feature>
<comment type="similarity">
    <text evidence="5">Belongs to the binding-protein-dependent transport system permease family.</text>
</comment>
<dbReference type="PANTHER" id="PTHR43376:SF1">
    <property type="entry name" value="OLIGOPEPTIDE TRANSPORT SYSTEM PERMEASE PROTEIN"/>
    <property type="match status" value="1"/>
</dbReference>
<dbReference type="GO" id="GO:0055085">
    <property type="term" value="P:transmembrane transport"/>
    <property type="evidence" value="ECO:0007669"/>
    <property type="project" value="InterPro"/>
</dbReference>
<feature type="transmembrane region" description="Helical" evidence="5">
    <location>
        <begin position="107"/>
        <end position="132"/>
    </location>
</feature>
<evidence type="ECO:0000256" key="2">
    <source>
        <dbReference type="ARBA" id="ARBA00022692"/>
    </source>
</evidence>
<keyword evidence="8" id="KW-1185">Reference proteome</keyword>
<feature type="transmembrane region" description="Helical" evidence="5">
    <location>
        <begin position="252"/>
        <end position="277"/>
    </location>
</feature>
<keyword evidence="3 5" id="KW-1133">Transmembrane helix</keyword>
<feature type="transmembrane region" description="Helical" evidence="5">
    <location>
        <begin position="184"/>
        <end position="207"/>
    </location>
</feature>
<feature type="domain" description="ABC transmembrane type-1" evidence="6">
    <location>
        <begin position="105"/>
        <end position="316"/>
    </location>
</feature>
<evidence type="ECO:0000256" key="4">
    <source>
        <dbReference type="ARBA" id="ARBA00023136"/>
    </source>
</evidence>
<proteinExistence type="inferred from homology"/>
<dbReference type="PANTHER" id="PTHR43376">
    <property type="entry name" value="OLIGOPEPTIDE TRANSPORT SYSTEM PERMEASE PROTEIN"/>
    <property type="match status" value="1"/>
</dbReference>
<organism evidence="7 8">
    <name type="scientific">Sulfobacillus harzensis</name>
    <dbReference type="NCBI Taxonomy" id="2729629"/>
    <lineage>
        <taxon>Bacteria</taxon>
        <taxon>Bacillati</taxon>
        <taxon>Bacillota</taxon>
        <taxon>Clostridia</taxon>
        <taxon>Eubacteriales</taxon>
        <taxon>Clostridiales Family XVII. Incertae Sedis</taxon>
        <taxon>Sulfobacillus</taxon>
    </lineage>
</organism>